<evidence type="ECO:0000313" key="7">
    <source>
        <dbReference type="Proteomes" id="UP001254488"/>
    </source>
</evidence>
<proteinExistence type="inferred from homology"/>
<name>A0ABU2Y8Y3_9FLAO</name>
<evidence type="ECO:0000259" key="5">
    <source>
        <dbReference type="PROSITE" id="PS51782"/>
    </source>
</evidence>
<dbReference type="InterPro" id="IPR036779">
    <property type="entry name" value="LysM_dom_sf"/>
</dbReference>
<comment type="similarity">
    <text evidence="1">Belongs to the leucine-binding protein family.</text>
</comment>
<dbReference type="Proteomes" id="UP001254488">
    <property type="component" value="Unassembled WGS sequence"/>
</dbReference>
<evidence type="ECO:0000256" key="3">
    <source>
        <dbReference type="SAM" id="MobiDB-lite"/>
    </source>
</evidence>
<accession>A0ABU2Y8Y3</accession>
<evidence type="ECO:0000313" key="6">
    <source>
        <dbReference type="EMBL" id="MDT0554628.1"/>
    </source>
</evidence>
<dbReference type="SUPFAM" id="SSF53822">
    <property type="entry name" value="Periplasmic binding protein-like I"/>
    <property type="match status" value="1"/>
</dbReference>
<protein>
    <submittedName>
        <fullName evidence="6">LysM peptidoglycan-binding domain-containing protein</fullName>
    </submittedName>
</protein>
<organism evidence="6 7">
    <name type="scientific">Patiriisocius hiemis</name>
    <dbReference type="NCBI Taxonomy" id="3075604"/>
    <lineage>
        <taxon>Bacteria</taxon>
        <taxon>Pseudomonadati</taxon>
        <taxon>Bacteroidota</taxon>
        <taxon>Flavobacteriia</taxon>
        <taxon>Flavobacteriales</taxon>
        <taxon>Flavobacteriaceae</taxon>
        <taxon>Patiriisocius</taxon>
    </lineage>
</organism>
<dbReference type="Pfam" id="PF13458">
    <property type="entry name" value="Peripla_BP_6"/>
    <property type="match status" value="1"/>
</dbReference>
<dbReference type="SMART" id="SM00257">
    <property type="entry name" value="LysM"/>
    <property type="match status" value="4"/>
</dbReference>
<feature type="signal peptide" evidence="4">
    <location>
        <begin position="1"/>
        <end position="21"/>
    </location>
</feature>
<feature type="domain" description="LysM" evidence="5">
    <location>
        <begin position="26"/>
        <end position="69"/>
    </location>
</feature>
<dbReference type="InterPro" id="IPR028081">
    <property type="entry name" value="Leu-bd"/>
</dbReference>
<dbReference type="SUPFAM" id="SSF54106">
    <property type="entry name" value="LysM domain"/>
    <property type="match status" value="3"/>
</dbReference>
<feature type="domain" description="LysM" evidence="5">
    <location>
        <begin position="156"/>
        <end position="199"/>
    </location>
</feature>
<evidence type="ECO:0000256" key="2">
    <source>
        <dbReference type="ARBA" id="ARBA00022729"/>
    </source>
</evidence>
<dbReference type="Pfam" id="PF01476">
    <property type="entry name" value="LysM"/>
    <property type="match status" value="3"/>
</dbReference>
<reference evidence="6 7" key="1">
    <citation type="submission" date="2023-09" db="EMBL/GenBank/DDBJ databases">
        <authorList>
            <person name="Rey-Velasco X."/>
        </authorList>
    </citation>
    <scope>NUCLEOTIDE SEQUENCE [LARGE SCALE GENOMIC DNA]</scope>
    <source>
        <strain evidence="6 7">W242</strain>
    </source>
</reference>
<evidence type="ECO:0000256" key="1">
    <source>
        <dbReference type="ARBA" id="ARBA00010062"/>
    </source>
</evidence>
<gene>
    <name evidence="6" type="ORF">RM538_01330</name>
</gene>
<feature type="region of interest" description="Disordered" evidence="3">
    <location>
        <begin position="134"/>
        <end position="161"/>
    </location>
</feature>
<dbReference type="PROSITE" id="PS51782">
    <property type="entry name" value="LYSM"/>
    <property type="match status" value="3"/>
</dbReference>
<dbReference type="Gene3D" id="3.10.350.10">
    <property type="entry name" value="LysM domain"/>
    <property type="match status" value="3"/>
</dbReference>
<evidence type="ECO:0000256" key="4">
    <source>
        <dbReference type="SAM" id="SignalP"/>
    </source>
</evidence>
<dbReference type="CDD" id="cd00118">
    <property type="entry name" value="LysM"/>
    <property type="match status" value="3"/>
</dbReference>
<feature type="chain" id="PRO_5047062870" evidence="4">
    <location>
        <begin position="22"/>
        <end position="635"/>
    </location>
</feature>
<keyword evidence="7" id="KW-1185">Reference proteome</keyword>
<feature type="compositionally biased region" description="Low complexity" evidence="3">
    <location>
        <begin position="138"/>
        <end position="150"/>
    </location>
</feature>
<dbReference type="EMBL" id="JAVRHZ010000001">
    <property type="protein sequence ID" value="MDT0554628.1"/>
    <property type="molecule type" value="Genomic_DNA"/>
</dbReference>
<sequence length="635" mass="71347">MKYIFCILTLLIVNTSCGSIAQQQYKSHTVAQGETVYSISKKYNLTEAEIYKLNPDAKKGVQTGSILILPSNIGTISNSENTPTSFKRHRVKRRETLYSISQLYNVSQDDLKKYNKELYSRQLKKGEKIQIPIFGGASSNTSNTGSTTTTEDPKKSTHTVQPKETVYGIARKYGITIPELQALNPGLGESVQIGATLNVPDTSVTETATIDDENYNFYEVQPKEGFFRLKVKLGLTEEEIVLLNPYAKDGLKEGMILKIPKGGNVSTDQVTKVNLENAISNRIRRKVAVMLPFQLQKASDSISSNEELLKKNNTIRIALDFYSGVLMAAEFAKDKGISVELDIYDTQGSTSKVSSILSQNNFEETHAIVGPLLSKNVVQVASKVKSKDVPVFSPLSNKNIKMTSNLFQTLPTDAMLEDKMMNFITENTVGKNVLLITDATRNTQKQRILSALPNTKTVSLRKDSFLYVADIENKLDKLGENWILLEATNPVLVSNVVALLNGLPSRYKVRLLTLDKNDSYDYHDVSNLHLAKLNFTFPSVNKSYNYKDKTPFLVSYKNKYGVLPNKYAVRGFDIMYDVLLRLASADDVYDASNNEYETEYIENKFMYSKKLFSGYQNNALYILKYTNDLQFEVVK</sequence>
<dbReference type="PANTHER" id="PTHR33734:SF22">
    <property type="entry name" value="MEMBRANE-BOUND LYTIC MUREIN TRANSGLYCOSYLASE D"/>
    <property type="match status" value="1"/>
</dbReference>
<dbReference type="InterPro" id="IPR018392">
    <property type="entry name" value="LysM"/>
</dbReference>
<feature type="domain" description="LysM" evidence="5">
    <location>
        <begin position="87"/>
        <end position="131"/>
    </location>
</feature>
<comment type="caution">
    <text evidence="6">The sequence shown here is derived from an EMBL/GenBank/DDBJ whole genome shotgun (WGS) entry which is preliminary data.</text>
</comment>
<dbReference type="RefSeq" id="WP_311331589.1">
    <property type="nucleotide sequence ID" value="NZ_JAVRHZ010000001.1"/>
</dbReference>
<dbReference type="InterPro" id="IPR028082">
    <property type="entry name" value="Peripla_BP_I"/>
</dbReference>
<keyword evidence="2 4" id="KW-0732">Signal</keyword>
<dbReference type="Gene3D" id="3.40.50.2300">
    <property type="match status" value="1"/>
</dbReference>
<dbReference type="PANTHER" id="PTHR33734">
    <property type="entry name" value="LYSM DOMAIN-CONTAINING GPI-ANCHORED PROTEIN 2"/>
    <property type="match status" value="1"/>
</dbReference>